<dbReference type="Gene3D" id="3.40.1110.10">
    <property type="entry name" value="Calcium-transporting ATPase, cytoplasmic domain N"/>
    <property type="match status" value="1"/>
</dbReference>
<evidence type="ECO:0000256" key="3">
    <source>
        <dbReference type="ARBA" id="ARBA00022553"/>
    </source>
</evidence>
<dbReference type="InterPro" id="IPR008250">
    <property type="entry name" value="ATPase_P-typ_transduc_dom_A_sf"/>
</dbReference>
<dbReference type="InterPro" id="IPR036412">
    <property type="entry name" value="HAD-like_sf"/>
</dbReference>
<dbReference type="PROSITE" id="PS00154">
    <property type="entry name" value="ATPASE_E1_E2"/>
    <property type="match status" value="1"/>
</dbReference>
<dbReference type="OrthoDB" id="9813266at2"/>
<name>A0A0R1SGX2_9LACO</name>
<comment type="similarity">
    <text evidence="2">Belongs to the cation transport ATPase (P-type) (TC 3.A.3) family. Type IIIA subfamily.</text>
</comment>
<dbReference type="GO" id="GO:0005524">
    <property type="term" value="F:ATP binding"/>
    <property type="evidence" value="ECO:0007669"/>
    <property type="project" value="UniProtKB-KW"/>
</dbReference>
<evidence type="ECO:0000313" key="12">
    <source>
        <dbReference type="EMBL" id="KRL66740.1"/>
    </source>
</evidence>
<dbReference type="Proteomes" id="UP000051647">
    <property type="component" value="Unassembled WGS sequence"/>
</dbReference>
<dbReference type="Pfam" id="PF00690">
    <property type="entry name" value="Cation_ATPase_N"/>
    <property type="match status" value="1"/>
</dbReference>
<dbReference type="Pfam" id="PF00702">
    <property type="entry name" value="Hydrolase"/>
    <property type="match status" value="1"/>
</dbReference>
<protein>
    <submittedName>
        <fullName evidence="12">P-type ATPase</fullName>
    </submittedName>
</protein>
<dbReference type="SUPFAM" id="SSF81653">
    <property type="entry name" value="Calcium ATPase, transduction domain A"/>
    <property type="match status" value="1"/>
</dbReference>
<evidence type="ECO:0000256" key="8">
    <source>
        <dbReference type="ARBA" id="ARBA00022989"/>
    </source>
</evidence>
<keyword evidence="3" id="KW-0597">Phosphoprotein</keyword>
<feature type="transmembrane region" description="Helical" evidence="10">
    <location>
        <begin position="670"/>
        <end position="689"/>
    </location>
</feature>
<dbReference type="SFLD" id="SFLDG00002">
    <property type="entry name" value="C1.7:_P-type_atpase_like"/>
    <property type="match status" value="1"/>
</dbReference>
<dbReference type="STRING" id="1423815.FC27_GL000342"/>
<feature type="transmembrane region" description="Helical" evidence="10">
    <location>
        <begin position="215"/>
        <end position="233"/>
    </location>
</feature>
<dbReference type="InterPro" id="IPR023214">
    <property type="entry name" value="HAD_sf"/>
</dbReference>
<gene>
    <name evidence="12" type="ORF">FC27_GL000342</name>
</gene>
<evidence type="ECO:0000313" key="13">
    <source>
        <dbReference type="Proteomes" id="UP000051647"/>
    </source>
</evidence>
<feature type="transmembrane region" description="Helical" evidence="10">
    <location>
        <begin position="638"/>
        <end position="658"/>
    </location>
</feature>
<evidence type="ECO:0000256" key="6">
    <source>
        <dbReference type="ARBA" id="ARBA00022840"/>
    </source>
</evidence>
<dbReference type="Gene3D" id="2.70.150.10">
    <property type="entry name" value="Calcium-transporting ATPase, cytoplasmic transduction domain A"/>
    <property type="match status" value="1"/>
</dbReference>
<dbReference type="Gene3D" id="1.20.1110.10">
    <property type="entry name" value="Calcium-transporting ATPase, transmembrane domain"/>
    <property type="match status" value="1"/>
</dbReference>
<dbReference type="InterPro" id="IPR044492">
    <property type="entry name" value="P_typ_ATPase_HD_dom"/>
</dbReference>
<dbReference type="GO" id="GO:0016020">
    <property type="term" value="C:membrane"/>
    <property type="evidence" value="ECO:0007669"/>
    <property type="project" value="UniProtKB-SubCell"/>
</dbReference>
<evidence type="ECO:0000256" key="1">
    <source>
        <dbReference type="ARBA" id="ARBA00004141"/>
    </source>
</evidence>
<dbReference type="AlphaFoldDB" id="A0A0R1SGX2"/>
<dbReference type="PANTHER" id="PTHR42861">
    <property type="entry name" value="CALCIUM-TRANSPORTING ATPASE"/>
    <property type="match status" value="1"/>
</dbReference>
<organism evidence="12 13">
    <name type="scientific">Companilactobacillus versmoldensis DSM 14857 = KCTC 3814</name>
    <dbReference type="NCBI Taxonomy" id="1423815"/>
    <lineage>
        <taxon>Bacteria</taxon>
        <taxon>Bacillati</taxon>
        <taxon>Bacillota</taxon>
        <taxon>Bacilli</taxon>
        <taxon>Lactobacillales</taxon>
        <taxon>Lactobacillaceae</taxon>
        <taxon>Companilactobacillus</taxon>
    </lineage>
</organism>
<dbReference type="InterPro" id="IPR018303">
    <property type="entry name" value="ATPase_P-typ_P_site"/>
</dbReference>
<keyword evidence="7" id="KW-1278">Translocase</keyword>
<dbReference type="Gene3D" id="3.40.50.1000">
    <property type="entry name" value="HAD superfamily/HAD-like"/>
    <property type="match status" value="1"/>
</dbReference>
<accession>A0A0R1SGX2</accession>
<dbReference type="SMART" id="SM00831">
    <property type="entry name" value="Cation_ATPase_N"/>
    <property type="match status" value="1"/>
</dbReference>
<dbReference type="GO" id="GO:0016887">
    <property type="term" value="F:ATP hydrolysis activity"/>
    <property type="evidence" value="ECO:0007669"/>
    <property type="project" value="InterPro"/>
</dbReference>
<dbReference type="InterPro" id="IPR004014">
    <property type="entry name" value="ATPase_P-typ_cation-transptr_N"/>
</dbReference>
<keyword evidence="6" id="KW-0067">ATP-binding</keyword>
<evidence type="ECO:0000256" key="9">
    <source>
        <dbReference type="ARBA" id="ARBA00023136"/>
    </source>
</evidence>
<dbReference type="InterPro" id="IPR023298">
    <property type="entry name" value="ATPase_P-typ_TM_dom_sf"/>
</dbReference>
<dbReference type="RefSeq" id="WP_010623441.1">
    <property type="nucleotide sequence ID" value="NZ_AZFA01000011.1"/>
</dbReference>
<comment type="subcellular location">
    <subcellularLocation>
        <location evidence="1">Membrane</location>
        <topology evidence="1">Multi-pass membrane protein</topology>
    </subcellularLocation>
</comment>
<proteinExistence type="inferred from homology"/>
<evidence type="ECO:0000256" key="10">
    <source>
        <dbReference type="SAM" id="Phobius"/>
    </source>
</evidence>
<keyword evidence="9 10" id="KW-0472">Membrane</keyword>
<feature type="domain" description="Cation-transporting P-type ATPase N-terminal" evidence="11">
    <location>
        <begin position="2"/>
        <end position="62"/>
    </location>
</feature>
<dbReference type="InterPro" id="IPR023299">
    <property type="entry name" value="ATPase_P-typ_cyto_dom_N"/>
</dbReference>
<sequence>MHEEIEHLGLTNAKVISQRAKFGYNEIPKLQRTFLQLTIKRLWGPIPWIIELALIIELLLGNFIQVVFIFALLLFSALDGAIQESKTARSLKFLDDQLTISTNTKRDGQWQMISARNLVPDDLLHLTVGSVIPADCRIVTGALTVNQAIITGESQAVVKQKDDDIYTNSTVVEGNAYGVVTKTGTHSSYGQTTNLIRQNETPGQLQNILFKVVKYLAYLDIVLALILVVAALINHERILSLLPFIVILFVATIPVSMPSSFDVANSVEAKRLANKHILVSGLSGIQEAASMDVLLVDKTGTLTENKPILTKIIPIENLTERQLLQYALCVSDVSGGNALDLAIGAKSKTEKIKALPISDFDPFDPALKSSKAILKTNQVLVKGSPKALLDVHSSCYQKFIELTETGLQVLVVKLDGQVIGLLAFKDQLKTDSVKFIQEIKKAGVTPLMITGDTIPTASAVAQGVGLTGKVTSFEQAKADPLSYAGVASVYPKEKLAMVELLQQQGHTVGMTGDGVNDAPALKKANVGIAINTATDIAKTAARIILTHSSLLGILMVIDSGHRVYQRMMTWVITKLARTAQLSLLLTFGYLSARFFPVSLSLIVLIVILNDCVTLTLGTDNVKVIRRPETWNILKLTKLSSILTVSWLILGFGMFAFLMTMSNLNHGQISTILFCYLIYSAMGTILLSRTRDQMWSLAPSKIVSYVVLANVVVATLIGSFGFVTDPVPVSYLGLTLVLCLVFTLLNDYLKRMFYQSSK</sequence>
<keyword evidence="13" id="KW-1185">Reference proteome</keyword>
<dbReference type="PATRIC" id="fig|1423815.3.peg.349"/>
<dbReference type="InterPro" id="IPR059000">
    <property type="entry name" value="ATPase_P-type_domA"/>
</dbReference>
<evidence type="ECO:0000259" key="11">
    <source>
        <dbReference type="SMART" id="SM00831"/>
    </source>
</evidence>
<feature type="transmembrane region" description="Helical" evidence="10">
    <location>
        <begin position="701"/>
        <end position="722"/>
    </location>
</feature>
<evidence type="ECO:0000256" key="2">
    <source>
        <dbReference type="ARBA" id="ARBA00008804"/>
    </source>
</evidence>
<keyword evidence="8 10" id="KW-1133">Transmembrane helix</keyword>
<feature type="transmembrane region" description="Helical" evidence="10">
    <location>
        <begin position="239"/>
        <end position="261"/>
    </location>
</feature>
<keyword evidence="4 10" id="KW-0812">Transmembrane</keyword>
<feature type="transmembrane region" description="Helical" evidence="10">
    <location>
        <begin position="598"/>
        <end position="617"/>
    </location>
</feature>
<dbReference type="EMBL" id="AZFA01000011">
    <property type="protein sequence ID" value="KRL66740.1"/>
    <property type="molecule type" value="Genomic_DNA"/>
</dbReference>
<dbReference type="SFLD" id="SFLDF00027">
    <property type="entry name" value="p-type_atpase"/>
    <property type="match status" value="1"/>
</dbReference>
<dbReference type="SUPFAM" id="SSF81665">
    <property type="entry name" value="Calcium ATPase, transmembrane domain M"/>
    <property type="match status" value="1"/>
</dbReference>
<dbReference type="Pfam" id="PF00122">
    <property type="entry name" value="E1-E2_ATPase"/>
    <property type="match status" value="1"/>
</dbReference>
<dbReference type="PRINTS" id="PR00119">
    <property type="entry name" value="CATATPASE"/>
</dbReference>
<evidence type="ECO:0000256" key="5">
    <source>
        <dbReference type="ARBA" id="ARBA00022741"/>
    </source>
</evidence>
<reference evidence="12 13" key="1">
    <citation type="journal article" date="2015" name="Genome Announc.">
        <title>Expanding the biotechnology potential of lactobacilli through comparative genomics of 213 strains and associated genera.</title>
        <authorList>
            <person name="Sun Z."/>
            <person name="Harris H.M."/>
            <person name="McCann A."/>
            <person name="Guo C."/>
            <person name="Argimon S."/>
            <person name="Zhang W."/>
            <person name="Yang X."/>
            <person name="Jeffery I.B."/>
            <person name="Cooney J.C."/>
            <person name="Kagawa T.F."/>
            <person name="Liu W."/>
            <person name="Song Y."/>
            <person name="Salvetti E."/>
            <person name="Wrobel A."/>
            <person name="Rasinkangas P."/>
            <person name="Parkhill J."/>
            <person name="Rea M.C."/>
            <person name="O'Sullivan O."/>
            <person name="Ritari J."/>
            <person name="Douillard F.P."/>
            <person name="Paul Ross R."/>
            <person name="Yang R."/>
            <person name="Briner A.E."/>
            <person name="Felis G.E."/>
            <person name="de Vos W.M."/>
            <person name="Barrangou R."/>
            <person name="Klaenhammer T.R."/>
            <person name="Caufield P.W."/>
            <person name="Cui Y."/>
            <person name="Zhang H."/>
            <person name="O'Toole P.W."/>
        </authorList>
    </citation>
    <scope>NUCLEOTIDE SEQUENCE [LARGE SCALE GENOMIC DNA]</scope>
    <source>
        <strain evidence="12 13">DSM 14857</strain>
    </source>
</reference>
<keyword evidence="5" id="KW-0547">Nucleotide-binding</keyword>
<dbReference type="NCBIfam" id="TIGR01494">
    <property type="entry name" value="ATPase_P-type"/>
    <property type="match status" value="3"/>
</dbReference>
<evidence type="ECO:0000256" key="4">
    <source>
        <dbReference type="ARBA" id="ARBA00022692"/>
    </source>
</evidence>
<comment type="caution">
    <text evidence="12">The sequence shown here is derived from an EMBL/GenBank/DDBJ whole genome shotgun (WGS) entry which is preliminary data.</text>
</comment>
<feature type="transmembrane region" description="Helical" evidence="10">
    <location>
        <begin position="728"/>
        <end position="748"/>
    </location>
</feature>
<dbReference type="InterPro" id="IPR001757">
    <property type="entry name" value="P_typ_ATPase"/>
</dbReference>
<dbReference type="eggNOG" id="COG0474">
    <property type="taxonomic scope" value="Bacteria"/>
</dbReference>
<dbReference type="FunFam" id="2.70.150.10:FF:000042">
    <property type="entry name" value="Plasma membrane ATPase"/>
    <property type="match status" value="1"/>
</dbReference>
<evidence type="ECO:0000256" key="7">
    <source>
        <dbReference type="ARBA" id="ARBA00022967"/>
    </source>
</evidence>
<dbReference type="SFLD" id="SFLDS00003">
    <property type="entry name" value="Haloacid_Dehalogenase"/>
    <property type="match status" value="1"/>
</dbReference>
<dbReference type="SUPFAM" id="SSF56784">
    <property type="entry name" value="HAD-like"/>
    <property type="match status" value="1"/>
</dbReference>